<dbReference type="PROSITE" id="PS50930">
    <property type="entry name" value="HTH_LYTTR"/>
    <property type="match status" value="1"/>
</dbReference>
<dbReference type="Gene3D" id="2.40.50.1020">
    <property type="entry name" value="LytTr DNA-binding domain"/>
    <property type="match status" value="1"/>
</dbReference>
<dbReference type="AlphaFoldDB" id="A0A7G5H1V4"/>
<name>A0A7G5H1V4_9BACT</name>
<evidence type="ECO:0000313" key="4">
    <source>
        <dbReference type="Proteomes" id="UP000515369"/>
    </source>
</evidence>
<organism evidence="3 4">
    <name type="scientific">Spirosoma foliorum</name>
    <dbReference type="NCBI Taxonomy" id="2710596"/>
    <lineage>
        <taxon>Bacteria</taxon>
        <taxon>Pseudomonadati</taxon>
        <taxon>Bacteroidota</taxon>
        <taxon>Cytophagia</taxon>
        <taxon>Cytophagales</taxon>
        <taxon>Cytophagaceae</taxon>
        <taxon>Spirosoma</taxon>
    </lineage>
</organism>
<keyword evidence="3" id="KW-0238">DNA-binding</keyword>
<feature type="compositionally biased region" description="Low complexity" evidence="1">
    <location>
        <begin position="111"/>
        <end position="123"/>
    </location>
</feature>
<dbReference type="RefSeq" id="WP_182462444.1">
    <property type="nucleotide sequence ID" value="NZ_CP059732.1"/>
</dbReference>
<dbReference type="EMBL" id="CP059732">
    <property type="protein sequence ID" value="QMW05096.1"/>
    <property type="molecule type" value="Genomic_DNA"/>
</dbReference>
<accession>A0A7G5H1V4</accession>
<feature type="domain" description="HTH LytTR-type" evidence="2">
    <location>
        <begin position="13"/>
        <end position="108"/>
    </location>
</feature>
<proteinExistence type="predicted"/>
<evidence type="ECO:0000256" key="1">
    <source>
        <dbReference type="SAM" id="MobiDB-lite"/>
    </source>
</evidence>
<gene>
    <name evidence="3" type="ORF">H3H32_09515</name>
</gene>
<protein>
    <submittedName>
        <fullName evidence="3">LytTR family transcriptional regulator DNA-binding domain-containing protein</fullName>
    </submittedName>
</protein>
<dbReference type="Proteomes" id="UP000515369">
    <property type="component" value="Chromosome"/>
</dbReference>
<dbReference type="Pfam" id="PF04397">
    <property type="entry name" value="LytTR"/>
    <property type="match status" value="1"/>
</dbReference>
<dbReference type="GO" id="GO:0003677">
    <property type="term" value="F:DNA binding"/>
    <property type="evidence" value="ECO:0007669"/>
    <property type="project" value="UniProtKB-KW"/>
</dbReference>
<keyword evidence="4" id="KW-1185">Reference proteome</keyword>
<evidence type="ECO:0000259" key="2">
    <source>
        <dbReference type="PROSITE" id="PS50930"/>
    </source>
</evidence>
<feature type="region of interest" description="Disordered" evidence="1">
    <location>
        <begin position="110"/>
        <end position="130"/>
    </location>
</feature>
<sequence>MNNTQLRKWTVNTFDPQNVLYLIGDVNYSYVHLRNGEVVLSARTLKWFAHLWPSFVRVHKHALVNLDYVQHIRLAPNLRAPSYLIMQNKTSLPISRRRVVSVVEQLDQLGSPTSQSSFHSSQSGMHRTGL</sequence>
<reference evidence="3 4" key="1">
    <citation type="submission" date="2020-07" db="EMBL/GenBank/DDBJ databases">
        <title>Spirosoma foliorum sp. nov., isolated from the leaves on the Nejang mountain Korea, Republic of.</title>
        <authorList>
            <person name="Ho H."/>
            <person name="Lee Y.-J."/>
            <person name="Nurcahyanto D.-A."/>
            <person name="Kim S.-G."/>
        </authorList>
    </citation>
    <scope>NUCLEOTIDE SEQUENCE [LARGE SCALE GENOMIC DNA]</scope>
    <source>
        <strain evidence="3 4">PL0136</strain>
    </source>
</reference>
<evidence type="ECO:0000313" key="3">
    <source>
        <dbReference type="EMBL" id="QMW05096.1"/>
    </source>
</evidence>
<dbReference type="KEGG" id="sfol:H3H32_09515"/>
<dbReference type="InterPro" id="IPR007492">
    <property type="entry name" value="LytTR_DNA-bd_dom"/>
</dbReference>
<dbReference type="SMART" id="SM00850">
    <property type="entry name" value="LytTR"/>
    <property type="match status" value="1"/>
</dbReference>